<dbReference type="InterPro" id="IPR034193">
    <property type="entry name" value="PCSK9_ProteinaseK-like"/>
</dbReference>
<dbReference type="SUPFAM" id="SSF52743">
    <property type="entry name" value="Subtilisin-like"/>
    <property type="match status" value="1"/>
</dbReference>
<evidence type="ECO:0000313" key="9">
    <source>
        <dbReference type="Proteomes" id="UP000751190"/>
    </source>
</evidence>
<dbReference type="Pfam" id="PF00082">
    <property type="entry name" value="Peptidase_S8"/>
    <property type="match status" value="1"/>
</dbReference>
<evidence type="ECO:0000256" key="1">
    <source>
        <dbReference type="ARBA" id="ARBA00011073"/>
    </source>
</evidence>
<feature type="active site" description="Charge relay system" evidence="5">
    <location>
        <position position="140"/>
    </location>
</feature>
<feature type="signal peptide" evidence="6">
    <location>
        <begin position="1"/>
        <end position="21"/>
    </location>
</feature>
<dbReference type="InterPro" id="IPR000209">
    <property type="entry name" value="Peptidase_S8/S53_dom"/>
</dbReference>
<name>A0A8J5X8S1_DIALT</name>
<dbReference type="Proteomes" id="UP000751190">
    <property type="component" value="Unassembled WGS sequence"/>
</dbReference>
<accession>A0A8J5X8S1</accession>
<dbReference type="GO" id="GO:0005615">
    <property type="term" value="C:extracellular space"/>
    <property type="evidence" value="ECO:0007669"/>
    <property type="project" value="TreeGrafter"/>
</dbReference>
<dbReference type="PANTHER" id="PTHR43806:SF11">
    <property type="entry name" value="CEREVISIN-RELATED"/>
    <property type="match status" value="1"/>
</dbReference>
<keyword evidence="4 5" id="KW-0720">Serine protease</keyword>
<dbReference type="InterPro" id="IPR036852">
    <property type="entry name" value="Peptidase_S8/S53_dom_sf"/>
</dbReference>
<dbReference type="PRINTS" id="PR00723">
    <property type="entry name" value="SUBTILISIN"/>
</dbReference>
<dbReference type="CDD" id="cd04077">
    <property type="entry name" value="Peptidases_S8_PCSK9_ProteinaseK_like"/>
    <property type="match status" value="1"/>
</dbReference>
<comment type="caution">
    <text evidence="8">The sequence shown here is derived from an EMBL/GenBank/DDBJ whole genome shotgun (WGS) entry which is preliminary data.</text>
</comment>
<dbReference type="GO" id="GO:0006508">
    <property type="term" value="P:proteolysis"/>
    <property type="evidence" value="ECO:0007669"/>
    <property type="project" value="UniProtKB-KW"/>
</dbReference>
<keyword evidence="6" id="KW-0732">Signal</keyword>
<dbReference type="PANTHER" id="PTHR43806">
    <property type="entry name" value="PEPTIDASE S8"/>
    <property type="match status" value="1"/>
</dbReference>
<dbReference type="PROSITE" id="PS00138">
    <property type="entry name" value="SUBTILASE_SER"/>
    <property type="match status" value="1"/>
</dbReference>
<comment type="similarity">
    <text evidence="1 5">Belongs to the peptidase S8 family.</text>
</comment>
<dbReference type="GO" id="GO:0004252">
    <property type="term" value="F:serine-type endopeptidase activity"/>
    <property type="evidence" value="ECO:0007669"/>
    <property type="project" value="UniProtKB-UniRule"/>
</dbReference>
<feature type="active site" description="Charge relay system" evidence="5">
    <location>
        <position position="342"/>
    </location>
</feature>
<dbReference type="InterPro" id="IPR023828">
    <property type="entry name" value="Peptidase_S8_Ser-AS"/>
</dbReference>
<evidence type="ECO:0000313" key="8">
    <source>
        <dbReference type="EMBL" id="KAG8458562.1"/>
    </source>
</evidence>
<proteinExistence type="inferred from homology"/>
<organism evidence="8 9">
    <name type="scientific">Diacronema lutheri</name>
    <name type="common">Unicellular marine alga</name>
    <name type="synonym">Monochrysis lutheri</name>
    <dbReference type="NCBI Taxonomy" id="2081491"/>
    <lineage>
        <taxon>Eukaryota</taxon>
        <taxon>Haptista</taxon>
        <taxon>Haptophyta</taxon>
        <taxon>Pavlovophyceae</taxon>
        <taxon>Pavlovales</taxon>
        <taxon>Pavlovaceae</taxon>
        <taxon>Diacronema</taxon>
    </lineage>
</organism>
<dbReference type="AlphaFoldDB" id="A0A8J5X8S1"/>
<sequence length="613" mass="63451">MMRRSWLLLGALALAGASGVADEEEKMKLGADGKALFLVSKPGATSEALAAALGELGLESSIVSTLEAGQALATIVRTDVAGASACKAHGLTVQADKWTKKLAEETLPWGLDRIDQPSLPLDGEYASPYGGAGATLFVADNGVDASHAAFANRTITGIDMIQEGGGDHIDVCDGHGTHAAAVAAGRGYGVAPLADIVSLKVCSCNDGCSELATIWAILYAKRHKATKKVINLSIFGLGGFTAERQIYDRQRQKYFTFDDVIADAVRNGVTVVTAAGSGRHDACFFRPGGAPGAINVGATGPDDRLSLRTNWGPCVDIFAPGVDVLTAKANTMNGAWMRSGTSLAAPHVAGVALQIAAAYDTSDALVIRAHILALAKRGMVDEHLTIEAAQRIAPGAFPVTRLAMRMGGPPLLLQALTAPLPRLPTDAPQPSGTPTLSVTGPHNLTVVVSGDAYASEELWVRLYKVNADLTHELCLEQNGGFPQGQLVVGTSMVPAGDYMFVAYDVYEDGYDPEEYAFHAVYVDGTLVYHSGNRAASVTRVDATRGKPVAVATPDAPANAVPLAPTIAAAASLAAKAVVAAQPDTAPASATSTLHATALAPTPGHARARAIVQL</sequence>
<feature type="chain" id="PRO_5035241140" description="Peptidase S8/S53 domain-containing protein" evidence="6">
    <location>
        <begin position="22"/>
        <end position="613"/>
    </location>
</feature>
<dbReference type="InterPro" id="IPR015500">
    <property type="entry name" value="Peptidase_S8_subtilisin-rel"/>
</dbReference>
<keyword evidence="9" id="KW-1185">Reference proteome</keyword>
<feature type="domain" description="Peptidase S8/S53" evidence="7">
    <location>
        <begin position="131"/>
        <end position="376"/>
    </location>
</feature>
<gene>
    <name evidence="8" type="ORF">KFE25_003097</name>
</gene>
<dbReference type="EMBL" id="JAGTXO010000050">
    <property type="protein sequence ID" value="KAG8458562.1"/>
    <property type="molecule type" value="Genomic_DNA"/>
</dbReference>
<evidence type="ECO:0000256" key="2">
    <source>
        <dbReference type="ARBA" id="ARBA00022670"/>
    </source>
</evidence>
<dbReference type="OrthoDB" id="206201at2759"/>
<dbReference type="PROSITE" id="PS51892">
    <property type="entry name" value="SUBTILASE"/>
    <property type="match status" value="1"/>
</dbReference>
<evidence type="ECO:0000256" key="3">
    <source>
        <dbReference type="ARBA" id="ARBA00022801"/>
    </source>
</evidence>
<feature type="active site" description="Charge relay system" evidence="5">
    <location>
        <position position="175"/>
    </location>
</feature>
<evidence type="ECO:0000256" key="4">
    <source>
        <dbReference type="ARBA" id="ARBA00022825"/>
    </source>
</evidence>
<keyword evidence="3 5" id="KW-0378">Hydrolase</keyword>
<reference evidence="8" key="1">
    <citation type="submission" date="2021-05" db="EMBL/GenBank/DDBJ databases">
        <title>The genome of the haptophyte Pavlova lutheri (Diacronema luteri, Pavlovales) - a model for lipid biosynthesis in eukaryotic algae.</title>
        <authorList>
            <person name="Hulatt C.J."/>
            <person name="Posewitz M.C."/>
        </authorList>
    </citation>
    <scope>NUCLEOTIDE SEQUENCE</scope>
    <source>
        <strain evidence="8">NIVA-4/92</strain>
    </source>
</reference>
<dbReference type="InterPro" id="IPR050131">
    <property type="entry name" value="Peptidase_S8_subtilisin-like"/>
</dbReference>
<evidence type="ECO:0000259" key="7">
    <source>
        <dbReference type="Pfam" id="PF00082"/>
    </source>
</evidence>
<evidence type="ECO:0000256" key="6">
    <source>
        <dbReference type="SAM" id="SignalP"/>
    </source>
</evidence>
<keyword evidence="2 5" id="KW-0645">Protease</keyword>
<evidence type="ECO:0000256" key="5">
    <source>
        <dbReference type="PROSITE-ProRule" id="PRU01240"/>
    </source>
</evidence>
<dbReference type="Gene3D" id="3.40.50.200">
    <property type="entry name" value="Peptidase S8/S53 domain"/>
    <property type="match status" value="1"/>
</dbReference>
<protein>
    <recommendedName>
        <fullName evidence="7">Peptidase S8/S53 domain-containing protein</fullName>
    </recommendedName>
</protein>